<evidence type="ECO:0000256" key="3">
    <source>
        <dbReference type="ARBA" id="ARBA00008430"/>
    </source>
</evidence>
<dbReference type="OrthoDB" id="428577at2759"/>
<name>A0A4Y7PJM1_9AGAM</name>
<keyword evidence="4" id="KW-0963">Cytoplasm</keyword>
<evidence type="ECO:0000256" key="7">
    <source>
        <dbReference type="ARBA" id="ARBA00022843"/>
    </source>
</evidence>
<reference evidence="9 10" key="1">
    <citation type="submission" date="2018-06" db="EMBL/GenBank/DDBJ databases">
        <title>A transcriptomic atlas of mushroom development highlights an independent origin of complex multicellularity.</title>
        <authorList>
            <consortium name="DOE Joint Genome Institute"/>
            <person name="Krizsan K."/>
            <person name="Almasi E."/>
            <person name="Merenyi Z."/>
            <person name="Sahu N."/>
            <person name="Viragh M."/>
            <person name="Koszo T."/>
            <person name="Mondo S."/>
            <person name="Kiss B."/>
            <person name="Balint B."/>
            <person name="Kues U."/>
            <person name="Barry K."/>
            <person name="Hegedus J.C."/>
            <person name="Henrissat B."/>
            <person name="Johnson J."/>
            <person name="Lipzen A."/>
            <person name="Ohm R."/>
            <person name="Nagy I."/>
            <person name="Pangilinan J."/>
            <person name="Yan J."/>
            <person name="Xiong Y."/>
            <person name="Grigoriev I.V."/>
            <person name="Hibbett D.S."/>
            <person name="Nagy L.G."/>
        </authorList>
    </citation>
    <scope>NUCLEOTIDE SEQUENCE [LARGE SCALE GENOMIC DNA]</scope>
    <source>
        <strain evidence="9 10">SZMC22713</strain>
    </source>
</reference>
<dbReference type="Proteomes" id="UP000294933">
    <property type="component" value="Unassembled WGS sequence"/>
</dbReference>
<comment type="similarity">
    <text evidence="3">Belongs to the ubiquitin family.</text>
</comment>
<protein>
    <submittedName>
        <fullName evidence="9">Uncharacterized protein</fullName>
    </submittedName>
</protein>
<keyword evidence="7" id="KW-0832">Ubl conjugation</keyword>
<proteinExistence type="inferred from homology"/>
<evidence type="ECO:0000256" key="2">
    <source>
        <dbReference type="ARBA" id="ARBA00004496"/>
    </source>
</evidence>
<dbReference type="VEuPathDB" id="FungiDB:BD410DRAFT_135864"/>
<organism evidence="9 10">
    <name type="scientific">Rickenella mellea</name>
    <dbReference type="NCBI Taxonomy" id="50990"/>
    <lineage>
        <taxon>Eukaryota</taxon>
        <taxon>Fungi</taxon>
        <taxon>Dikarya</taxon>
        <taxon>Basidiomycota</taxon>
        <taxon>Agaricomycotina</taxon>
        <taxon>Agaricomycetes</taxon>
        <taxon>Hymenochaetales</taxon>
        <taxon>Rickenellaceae</taxon>
        <taxon>Rickenella</taxon>
    </lineage>
</organism>
<keyword evidence="5" id="KW-1017">Isopeptide bond</keyword>
<dbReference type="Gene3D" id="3.10.20.90">
    <property type="entry name" value="Phosphatidylinositol 3-kinase Catalytic Subunit, Chain A, domain 1"/>
    <property type="match status" value="1"/>
</dbReference>
<evidence type="ECO:0000256" key="6">
    <source>
        <dbReference type="ARBA" id="ARBA00022737"/>
    </source>
</evidence>
<evidence type="ECO:0000256" key="1">
    <source>
        <dbReference type="ARBA" id="ARBA00004123"/>
    </source>
</evidence>
<dbReference type="GO" id="GO:0005737">
    <property type="term" value="C:cytoplasm"/>
    <property type="evidence" value="ECO:0007669"/>
    <property type="project" value="UniProtKB-SubCell"/>
</dbReference>
<keyword evidence="8" id="KW-0539">Nucleus</keyword>
<evidence type="ECO:0000313" key="10">
    <source>
        <dbReference type="Proteomes" id="UP000294933"/>
    </source>
</evidence>
<dbReference type="AlphaFoldDB" id="A0A4Y7PJM1"/>
<dbReference type="EMBL" id="ML170286">
    <property type="protein sequence ID" value="TDL15201.1"/>
    <property type="molecule type" value="Genomic_DNA"/>
</dbReference>
<comment type="subcellular location">
    <subcellularLocation>
        <location evidence="2">Cytoplasm</location>
    </subcellularLocation>
    <subcellularLocation>
        <location evidence="1">Nucleus</location>
    </subcellularLocation>
</comment>
<evidence type="ECO:0000313" key="9">
    <source>
        <dbReference type="EMBL" id="TDL15201.1"/>
    </source>
</evidence>
<keyword evidence="10" id="KW-1185">Reference proteome</keyword>
<evidence type="ECO:0000256" key="5">
    <source>
        <dbReference type="ARBA" id="ARBA00022499"/>
    </source>
</evidence>
<accession>A0A4Y7PJM1</accession>
<evidence type="ECO:0000256" key="4">
    <source>
        <dbReference type="ARBA" id="ARBA00022490"/>
    </source>
</evidence>
<sequence length="308" mass="34563">MPDVAVEDVAFPSPPLSDLTWRLALSCTSITCVVHESRNNARRGAHAKFASYPPVPSTSSTSRLPNADACWRCPCARQCLCSTSWMGPRHADVVDPLTDKTITLEVGSSDTIDNVKAKIQDQHFAFTEVGFHPAIPYGLEPRHPRICSTSGHRHAARARMNLAQHCRTPIYGKDRKIDYTFNSGISAFGIVLFHHAASTLLTFVQPRVDDRFHGRRFAHKHMQNFGEIEHTTQILQQATQLPPATLRSLPRHPLTVLNNDMRLNNVFYFPLILSHFLSPFCDASSPCHDALSLYYRLFRAADSSFNKN</sequence>
<evidence type="ECO:0000256" key="8">
    <source>
        <dbReference type="ARBA" id="ARBA00023242"/>
    </source>
</evidence>
<keyword evidence="6" id="KW-0677">Repeat</keyword>
<dbReference type="GO" id="GO:0005634">
    <property type="term" value="C:nucleus"/>
    <property type="evidence" value="ECO:0007669"/>
    <property type="project" value="UniProtKB-SubCell"/>
</dbReference>
<dbReference type="FunFam" id="3.10.20.90:FF:000469">
    <property type="entry name" value="Polyubiquitin-C"/>
    <property type="match status" value="1"/>
</dbReference>
<gene>
    <name evidence="9" type="ORF">BD410DRAFT_135864</name>
</gene>